<dbReference type="Proteomes" id="UP000029443">
    <property type="component" value="Unassembled WGS sequence"/>
</dbReference>
<dbReference type="SUPFAM" id="SSF53474">
    <property type="entry name" value="alpha/beta-Hydrolases"/>
    <property type="match status" value="1"/>
</dbReference>
<dbReference type="InterPro" id="IPR022742">
    <property type="entry name" value="Hydrolase_4"/>
</dbReference>
<evidence type="ECO:0000313" key="2">
    <source>
        <dbReference type="EMBL" id="KGD62681.1"/>
    </source>
</evidence>
<proteinExistence type="predicted"/>
<protein>
    <submittedName>
        <fullName evidence="2">Alpha/beta hydrolase</fullName>
    </submittedName>
</protein>
<dbReference type="RefSeq" id="WP_035244022.1">
    <property type="nucleotide sequence ID" value="NZ_ARXU01000001.1"/>
</dbReference>
<dbReference type="PANTHER" id="PTHR11614">
    <property type="entry name" value="PHOSPHOLIPASE-RELATED"/>
    <property type="match status" value="1"/>
</dbReference>
<evidence type="ECO:0000313" key="3">
    <source>
        <dbReference type="Proteomes" id="UP000029443"/>
    </source>
</evidence>
<accession>A0ABR4WGD4</accession>
<keyword evidence="2" id="KW-0378">Hydrolase</keyword>
<dbReference type="GO" id="GO:0016787">
    <property type="term" value="F:hydrolase activity"/>
    <property type="evidence" value="ECO:0007669"/>
    <property type="project" value="UniProtKB-KW"/>
</dbReference>
<name>A0ABR4WGD4_9GAMM</name>
<evidence type="ECO:0000259" key="1">
    <source>
        <dbReference type="Pfam" id="PF12146"/>
    </source>
</evidence>
<dbReference type="EMBL" id="ARXU01000001">
    <property type="protein sequence ID" value="KGD62681.1"/>
    <property type="molecule type" value="Genomic_DNA"/>
</dbReference>
<keyword evidence="3" id="KW-1185">Reference proteome</keyword>
<feature type="domain" description="Serine aminopeptidase S33" evidence="1">
    <location>
        <begin position="28"/>
        <end position="289"/>
    </location>
</feature>
<reference evidence="2 3" key="1">
    <citation type="submission" date="2012-09" db="EMBL/GenBank/DDBJ databases">
        <title>Genome Sequence of alkane-degrading Bacterium Alcanivorax jadensis T9.</title>
        <authorList>
            <person name="Lai Q."/>
            <person name="Shao Z."/>
        </authorList>
    </citation>
    <scope>NUCLEOTIDE SEQUENCE [LARGE SCALE GENOMIC DNA]</scope>
    <source>
        <strain evidence="2 3">T9</strain>
    </source>
</reference>
<gene>
    <name evidence="2" type="ORF">T9A_00001</name>
</gene>
<comment type="caution">
    <text evidence="2">The sequence shown here is derived from an EMBL/GenBank/DDBJ whole genome shotgun (WGS) entry which is preliminary data.</text>
</comment>
<dbReference type="InterPro" id="IPR051044">
    <property type="entry name" value="MAG_DAG_Lipase"/>
</dbReference>
<dbReference type="InterPro" id="IPR029058">
    <property type="entry name" value="AB_hydrolase_fold"/>
</dbReference>
<dbReference type="Gene3D" id="3.40.50.1820">
    <property type="entry name" value="alpha/beta hydrolase"/>
    <property type="match status" value="1"/>
</dbReference>
<dbReference type="Pfam" id="PF12146">
    <property type="entry name" value="Hydrolase_4"/>
    <property type="match status" value="1"/>
</dbReference>
<sequence length="310" mass="34470">MSKQMRYLNTGDGHSTAIHHWPTQAATSKGILVWLHGMAEHGARYEPLAKALNEQGWHLYCPDHRGHGLSVSEACPKGHFGDDNGWDCLVEDALAVIAMARETHPGLPCVLGGHSMGSFIALAAAQRSGENLSGLVLCASDYHPAAYYTLMGLPVKLTRHRNGKRGVSPLIRRMTFGAWAKRVPDPSTEFDWLSNDRDQVQRYLDDDLCGFDCTTESWCQLIEGLRHIHSIVQLAELPDQLPVLLLGGEQDPMSDMGKGMMALEQVLHTMEQPLTAHFWPEGRHEILNDHCRDQVLDAMSQWLEPLALKG</sequence>
<organism evidence="2 3">
    <name type="scientific">Alcanivorax jadensis T9</name>
    <dbReference type="NCBI Taxonomy" id="1177181"/>
    <lineage>
        <taxon>Bacteria</taxon>
        <taxon>Pseudomonadati</taxon>
        <taxon>Pseudomonadota</taxon>
        <taxon>Gammaproteobacteria</taxon>
        <taxon>Oceanospirillales</taxon>
        <taxon>Alcanivoracaceae</taxon>
        <taxon>Alcanivorax</taxon>
    </lineage>
</organism>